<evidence type="ECO:0000313" key="3">
    <source>
        <dbReference type="EMBL" id="MTU44130.1"/>
    </source>
</evidence>
<name>A0A6I3S946_9BURK</name>
<dbReference type="PANTHER" id="PTHR45011:SF1">
    <property type="entry name" value="DAP3-BINDING CELL DEATH ENHANCER 1"/>
    <property type="match status" value="1"/>
</dbReference>
<dbReference type="SMART" id="SM00671">
    <property type="entry name" value="SEL1"/>
    <property type="match status" value="7"/>
</dbReference>
<dbReference type="Gene3D" id="1.25.40.10">
    <property type="entry name" value="Tetratricopeptide repeat domain"/>
    <property type="match status" value="1"/>
</dbReference>
<evidence type="ECO:0000313" key="4">
    <source>
        <dbReference type="Proteomes" id="UP000462362"/>
    </source>
</evidence>
<gene>
    <name evidence="3" type="ORF">GMD42_11080</name>
</gene>
<protein>
    <submittedName>
        <fullName evidence="3">Sel1 repeat family protein</fullName>
    </submittedName>
</protein>
<feature type="chain" id="PRO_5035143930" evidence="2">
    <location>
        <begin position="24"/>
        <end position="483"/>
    </location>
</feature>
<dbReference type="InterPro" id="IPR052748">
    <property type="entry name" value="ISR_Activator"/>
</dbReference>
<keyword evidence="2" id="KW-0732">Signal</keyword>
<dbReference type="Pfam" id="PF08238">
    <property type="entry name" value="Sel1"/>
    <property type="match status" value="6"/>
</dbReference>
<evidence type="ECO:0000256" key="1">
    <source>
        <dbReference type="SAM" id="MobiDB-lite"/>
    </source>
</evidence>
<proteinExistence type="predicted"/>
<dbReference type="PANTHER" id="PTHR45011">
    <property type="entry name" value="DAP3-BINDING CELL DEATH ENHANCER 1"/>
    <property type="match status" value="1"/>
</dbReference>
<comment type="caution">
    <text evidence="3">The sequence shown here is derived from an EMBL/GenBank/DDBJ whole genome shotgun (WGS) entry which is preliminary data.</text>
</comment>
<dbReference type="InterPro" id="IPR011990">
    <property type="entry name" value="TPR-like_helical_dom_sf"/>
</dbReference>
<sequence length="483" mass="52939">MVYRLVCSLVYGICIASSSYAAAQSSETVKEEPAVQTEEKTEAANPAPTQKASAEKEVKSAETVLEPRESEEQLLARQKKIKELIEQAEVQLYGEGVPVDLSKAAVLYGQAADLGSPKAMMRLSALYRKGTGVELSQEKAFELIQKAASLDYAPAQAALGISYLEGRGVEKDENLGYDWIRKAAENGHALSRVMTGERLLSQADNEQSKQTGQEYIDSILQNASPQELYTISYSFGHGLRLTKNPEKARYWAKAAADKGSVNGTYYLGELYWNAKEVPEALKCFEKAAEMGLTAAELQTGRIYLYGAEGVAKNPAKAVYWMKKAAPIASNEDLLTLVGLELSGPRAVKNHEDAQKYLDMYIARAKPEELEENAEKYWNGVGVRKNFDIGGALALAAVQKGNKANVCSYAMKLATPNWFGGDPVTAYAILNDCVLQKGAPEEEVKAFEALEKRMSAEDLRKAQNLNGEDAIEAIKIRRVYLTSK</sequence>
<feature type="signal peptide" evidence="2">
    <location>
        <begin position="1"/>
        <end position="23"/>
    </location>
</feature>
<feature type="region of interest" description="Disordered" evidence="1">
    <location>
        <begin position="26"/>
        <end position="56"/>
    </location>
</feature>
<feature type="compositionally biased region" description="Basic and acidic residues" evidence="1">
    <location>
        <begin position="28"/>
        <end position="42"/>
    </location>
</feature>
<dbReference type="AlphaFoldDB" id="A0A6I3S946"/>
<accession>A0A6I3S946</accession>
<reference evidence="3 4" key="1">
    <citation type="journal article" date="2019" name="Nat. Med.">
        <title>A library of human gut bacterial isolates paired with longitudinal multiomics data enables mechanistic microbiome research.</title>
        <authorList>
            <person name="Poyet M."/>
            <person name="Groussin M."/>
            <person name="Gibbons S.M."/>
            <person name="Avila-Pacheco J."/>
            <person name="Jiang X."/>
            <person name="Kearney S.M."/>
            <person name="Perrotta A.R."/>
            <person name="Berdy B."/>
            <person name="Zhao S."/>
            <person name="Lieberman T.D."/>
            <person name="Swanson P.K."/>
            <person name="Smith M."/>
            <person name="Roesemann S."/>
            <person name="Alexander J.E."/>
            <person name="Rich S.A."/>
            <person name="Livny J."/>
            <person name="Vlamakis H."/>
            <person name="Clish C."/>
            <person name="Bullock K."/>
            <person name="Deik A."/>
            <person name="Scott J."/>
            <person name="Pierce K.A."/>
            <person name="Xavier R.J."/>
            <person name="Alm E.J."/>
        </authorList>
    </citation>
    <scope>NUCLEOTIDE SEQUENCE [LARGE SCALE GENOMIC DNA]</scope>
    <source>
        <strain evidence="3 4">BIOML-A2</strain>
    </source>
</reference>
<organism evidence="3 4">
    <name type="scientific">Parasutterella excrementihominis</name>
    <dbReference type="NCBI Taxonomy" id="487175"/>
    <lineage>
        <taxon>Bacteria</taxon>
        <taxon>Pseudomonadati</taxon>
        <taxon>Pseudomonadota</taxon>
        <taxon>Betaproteobacteria</taxon>
        <taxon>Burkholderiales</taxon>
        <taxon>Sutterellaceae</taxon>
        <taxon>Parasutterella</taxon>
    </lineage>
</organism>
<dbReference type="EMBL" id="WNCL01000047">
    <property type="protein sequence ID" value="MTU44130.1"/>
    <property type="molecule type" value="Genomic_DNA"/>
</dbReference>
<dbReference type="SUPFAM" id="SSF81901">
    <property type="entry name" value="HCP-like"/>
    <property type="match status" value="2"/>
</dbReference>
<dbReference type="Proteomes" id="UP000462362">
    <property type="component" value="Unassembled WGS sequence"/>
</dbReference>
<dbReference type="InterPro" id="IPR006597">
    <property type="entry name" value="Sel1-like"/>
</dbReference>
<evidence type="ECO:0000256" key="2">
    <source>
        <dbReference type="SAM" id="SignalP"/>
    </source>
</evidence>
<dbReference type="RefSeq" id="WP_155165965.1">
    <property type="nucleotide sequence ID" value="NZ_DBGEHT010000214.1"/>
</dbReference>